<keyword evidence="2" id="KW-0732">Signal</keyword>
<organism evidence="3 4">
    <name type="scientific">Ophiocordyceps sinensis (strain Co18 / CGMCC 3.14243)</name>
    <name type="common">Yarsagumba caterpillar fungus</name>
    <name type="synonym">Hirsutella sinensis</name>
    <dbReference type="NCBI Taxonomy" id="911162"/>
    <lineage>
        <taxon>Eukaryota</taxon>
        <taxon>Fungi</taxon>
        <taxon>Dikarya</taxon>
        <taxon>Ascomycota</taxon>
        <taxon>Pezizomycotina</taxon>
        <taxon>Sordariomycetes</taxon>
        <taxon>Hypocreomycetidae</taxon>
        <taxon>Hypocreales</taxon>
        <taxon>Ophiocordycipitaceae</taxon>
        <taxon>Ophiocordyceps</taxon>
    </lineage>
</organism>
<evidence type="ECO:0000256" key="2">
    <source>
        <dbReference type="SAM" id="SignalP"/>
    </source>
</evidence>
<feature type="region of interest" description="Disordered" evidence="1">
    <location>
        <begin position="259"/>
        <end position="289"/>
    </location>
</feature>
<feature type="region of interest" description="Disordered" evidence="1">
    <location>
        <begin position="74"/>
        <end position="96"/>
    </location>
</feature>
<evidence type="ECO:0000256" key="1">
    <source>
        <dbReference type="SAM" id="MobiDB-lite"/>
    </source>
</evidence>
<evidence type="ECO:0000313" key="3">
    <source>
        <dbReference type="EMBL" id="EQL01880.1"/>
    </source>
</evidence>
<dbReference type="eggNOG" id="ENOG502TH90">
    <property type="taxonomic scope" value="Eukaryota"/>
</dbReference>
<dbReference type="Proteomes" id="UP000019374">
    <property type="component" value="Unassembled WGS sequence"/>
</dbReference>
<feature type="chain" id="PRO_5004605828" evidence="2">
    <location>
        <begin position="17"/>
        <end position="430"/>
    </location>
</feature>
<proteinExistence type="predicted"/>
<feature type="signal peptide" evidence="2">
    <location>
        <begin position="1"/>
        <end position="16"/>
    </location>
</feature>
<evidence type="ECO:0000313" key="4">
    <source>
        <dbReference type="Proteomes" id="UP000019374"/>
    </source>
</evidence>
<protein>
    <submittedName>
        <fullName evidence="3">Heat-labile enterotoxin IIB, A chain</fullName>
    </submittedName>
</protein>
<reference evidence="3 4" key="1">
    <citation type="journal article" date="2013" name="Chin. Sci. Bull.">
        <title>Genome survey uncovers the secrets of sex and lifestyle in caterpillar fungus.</title>
        <authorList>
            <person name="Hu X."/>
            <person name="Zhang Y."/>
            <person name="Xiao G."/>
            <person name="Zheng P."/>
            <person name="Xia Y."/>
            <person name="Zhang X."/>
            <person name="St Leger R.J."/>
            <person name="Liu X."/>
            <person name="Wang C."/>
        </authorList>
    </citation>
    <scope>NUCLEOTIDE SEQUENCE [LARGE SCALE GENOMIC DNA]</scope>
    <source>
        <strain evidence="4">Co18 / CGMCC 3.14243</strain>
        <tissue evidence="3">Fruit-body</tissue>
    </source>
</reference>
<feature type="compositionally biased region" description="Acidic residues" evidence="1">
    <location>
        <begin position="261"/>
        <end position="271"/>
    </location>
</feature>
<sequence length="430" mass="47337">MRLTALLTAVIGLATAKPVDNLALIGRAPQTSSDRATIQGAIKNGVSKFGATGFSFRVGSDTIEKLLPELRLKKPKKNKKNKNKQRPKFTGCKRAGAACGRRPAAGTKFRASKAVGKTLAFTALTPFAQDLLKQVREWDSPIGRAVKYLDDRVGDFQDAIGGEKSNEVGANNAAQKTLIDWAKRFFRWLQTSIPRKNTPKAIAQTIPTTEEGKEEQRVKALNGLLDTCDQVNASPPPEALLNGIKTRCENLREEMIKVESEGEEANVDESDDKGQNADVDESDDKGQDALTDSNRAAETAALVKLKEIFAQTLSIPGMEPCDDDLSCLGGKLPSYWLREVTTCLAKGPNFYWAGSVGCLAVREISREEAKALNDLRVELPKGARDPCPGDGFECMEGRMPSYWLKQLRDCEEKKPHYYWGTDWPECLVRN</sequence>
<accession>T5A8R5</accession>
<name>T5A8R5_OPHSC</name>
<dbReference type="HOGENOM" id="CLU_637926_0_0_1"/>
<dbReference type="AlphaFoldDB" id="T5A8R5"/>
<dbReference type="EMBL" id="KE652400">
    <property type="protein sequence ID" value="EQL01880.1"/>
    <property type="molecule type" value="Genomic_DNA"/>
</dbReference>
<feature type="compositionally biased region" description="Basic residues" evidence="1">
    <location>
        <begin position="74"/>
        <end position="87"/>
    </location>
</feature>
<gene>
    <name evidence="3" type="ORF">OCS_02404</name>
</gene>